<reference evidence="2 3" key="1">
    <citation type="submission" date="2018-08" db="EMBL/GenBank/DDBJ databases">
        <title>Neisseria zalophi ATCC BAA-2455 complete genome.</title>
        <authorList>
            <person name="Veseli I.A."/>
            <person name="Buttler R."/>
            <person name="Mascarenhas dos Santos A.C."/>
            <person name="Pombert J.-F."/>
        </authorList>
    </citation>
    <scope>NUCLEOTIDE SEQUENCE [LARGE SCALE GENOMIC DNA]</scope>
    <source>
        <strain evidence="2 3">ATCC BAA-2455</strain>
    </source>
</reference>
<accession>A0A5J6PVW0</accession>
<proteinExistence type="predicted"/>
<feature type="signal peptide" evidence="1">
    <location>
        <begin position="1"/>
        <end position="24"/>
    </location>
</feature>
<keyword evidence="3" id="KW-1185">Reference proteome</keyword>
<organism evidence="2 3">
    <name type="scientific">Neisseria zalophi</name>
    <dbReference type="NCBI Taxonomy" id="640030"/>
    <lineage>
        <taxon>Bacteria</taxon>
        <taxon>Pseudomonadati</taxon>
        <taxon>Pseudomonadota</taxon>
        <taxon>Betaproteobacteria</taxon>
        <taxon>Neisseriales</taxon>
        <taxon>Neisseriaceae</taxon>
        <taxon>Neisseria</taxon>
    </lineage>
</organism>
<dbReference type="Proteomes" id="UP000325713">
    <property type="component" value="Chromosome"/>
</dbReference>
<feature type="chain" id="PRO_5023917266" description="Adhesin" evidence="1">
    <location>
        <begin position="25"/>
        <end position="119"/>
    </location>
</feature>
<protein>
    <recommendedName>
        <fullName evidence="4">Adhesin</fullName>
    </recommendedName>
</protein>
<dbReference type="KEGG" id="nzl:D0T92_07665"/>
<evidence type="ECO:0008006" key="4">
    <source>
        <dbReference type="Google" id="ProtNLM"/>
    </source>
</evidence>
<gene>
    <name evidence="2" type="ORF">D0T92_07665</name>
</gene>
<name>A0A5J6PVW0_9NEIS</name>
<keyword evidence="1" id="KW-0732">Signal</keyword>
<dbReference type="EMBL" id="CP031700">
    <property type="protein sequence ID" value="QEY26416.1"/>
    <property type="molecule type" value="Genomic_DNA"/>
</dbReference>
<dbReference type="RefSeq" id="WP_151051687.1">
    <property type="nucleotide sequence ID" value="NZ_CP031700.1"/>
</dbReference>
<dbReference type="OrthoDB" id="8606750at2"/>
<sequence>MKNISRLSTLLSVLAVAFPLVAQAEHPGVPEIPYTRSKTTPTTMIYSARAKMQEPRTNGYHVTDQYGESFYVDNIVKPKCVFYGNYINLDNNGGNLIGSGKINITTKAYIDQVNIKGCF</sequence>
<evidence type="ECO:0000313" key="2">
    <source>
        <dbReference type="EMBL" id="QEY26416.1"/>
    </source>
</evidence>
<evidence type="ECO:0000256" key="1">
    <source>
        <dbReference type="SAM" id="SignalP"/>
    </source>
</evidence>
<evidence type="ECO:0000313" key="3">
    <source>
        <dbReference type="Proteomes" id="UP000325713"/>
    </source>
</evidence>
<dbReference type="AlphaFoldDB" id="A0A5J6PVW0"/>